<dbReference type="PROSITE" id="PS50893">
    <property type="entry name" value="ABC_TRANSPORTER_2"/>
    <property type="match status" value="1"/>
</dbReference>
<dbReference type="InterPro" id="IPR010128">
    <property type="entry name" value="ATPase_T1SS_PrtD-like"/>
</dbReference>
<evidence type="ECO:0000256" key="2">
    <source>
        <dbReference type="ARBA" id="ARBA00022692"/>
    </source>
</evidence>
<gene>
    <name evidence="10" type="ORF">SAMN02746065_109131</name>
</gene>
<dbReference type="SUPFAM" id="SSF52540">
    <property type="entry name" value="P-loop containing nucleoside triphosphate hydrolases"/>
    <property type="match status" value="1"/>
</dbReference>
<keyword evidence="6 7" id="KW-0472">Membrane</keyword>
<dbReference type="InterPro" id="IPR017871">
    <property type="entry name" value="ABC_transporter-like_CS"/>
</dbReference>
<dbReference type="InterPro" id="IPR036640">
    <property type="entry name" value="ABC1_TM_sf"/>
</dbReference>
<feature type="transmembrane region" description="Helical" evidence="7">
    <location>
        <begin position="12"/>
        <end position="37"/>
    </location>
</feature>
<feature type="transmembrane region" description="Helical" evidence="7">
    <location>
        <begin position="135"/>
        <end position="164"/>
    </location>
</feature>
<dbReference type="PROSITE" id="PS50929">
    <property type="entry name" value="ABC_TM1F"/>
    <property type="match status" value="1"/>
</dbReference>
<reference evidence="10 11" key="1">
    <citation type="submission" date="2017-04" db="EMBL/GenBank/DDBJ databases">
        <authorList>
            <person name="Afonso C.L."/>
            <person name="Miller P.J."/>
            <person name="Scott M.A."/>
            <person name="Spackman E."/>
            <person name="Goraichik I."/>
            <person name="Dimitrov K.M."/>
            <person name="Suarez D.L."/>
            <person name="Swayne D.E."/>
        </authorList>
    </citation>
    <scope>NUCLEOTIDE SEQUENCE [LARGE SCALE GENOMIC DNA]</scope>
    <source>
        <strain evidence="10 11">DSM 3385</strain>
    </source>
</reference>
<feature type="domain" description="ABC transmembrane type-1" evidence="9">
    <location>
        <begin position="14"/>
        <end position="290"/>
    </location>
</feature>
<keyword evidence="4 10" id="KW-0067">ATP-binding</keyword>
<keyword evidence="3" id="KW-0547">Nucleotide-binding</keyword>
<keyword evidence="2 7" id="KW-0812">Transmembrane</keyword>
<evidence type="ECO:0000256" key="1">
    <source>
        <dbReference type="ARBA" id="ARBA00004651"/>
    </source>
</evidence>
<dbReference type="GO" id="GO:0030256">
    <property type="term" value="C:type I protein secretion system complex"/>
    <property type="evidence" value="ECO:0007669"/>
    <property type="project" value="InterPro"/>
</dbReference>
<name>A0A1W2BUF2_9BACT</name>
<organism evidence="10 11">
    <name type="scientific">Desulfocicer vacuolatum DSM 3385</name>
    <dbReference type="NCBI Taxonomy" id="1121400"/>
    <lineage>
        <taxon>Bacteria</taxon>
        <taxon>Pseudomonadati</taxon>
        <taxon>Thermodesulfobacteriota</taxon>
        <taxon>Desulfobacteria</taxon>
        <taxon>Desulfobacterales</taxon>
        <taxon>Desulfobacteraceae</taxon>
        <taxon>Desulfocicer</taxon>
    </lineage>
</organism>
<dbReference type="InterPro" id="IPR039421">
    <property type="entry name" value="Type_1_exporter"/>
</dbReference>
<dbReference type="OrthoDB" id="9772049at2"/>
<dbReference type="RefSeq" id="WP_084069005.1">
    <property type="nucleotide sequence ID" value="NZ_FWXY01000009.1"/>
</dbReference>
<feature type="transmembrane region" description="Helical" evidence="7">
    <location>
        <begin position="49"/>
        <end position="69"/>
    </location>
</feature>
<sequence>MNKFFNEWKGYFTFAALLSCFINILQLTFPFYMFVIYGNVCISGSMASLETFTIAAIYALILLTFFSYVRSRLLEVASKGYNLKFRNKVYCCMLYSHANMNEHSSEQVLSDLGTIRKYFTTPAINALFDAPWAPLYLALIFLFHPVLGAIATAGAIIMVVLNVFQEFLVRDNMRAANVKNMENKRFIDAFLRNSEVINGMGMIGAIGDRWENNNRAVIVNQAVSSQYAGLIQSIIKPLQTFIQVVIYFAGACYALTQGFDVGLMVAASIVMGRALMPLVQVMTTWKMTLQARDAYGRLNHFLNHFDSDAPPMDLPVPLGTLHAKNVNFAIGDRLLLNDVSLHLNRGELLGIIGPNGAGKSTLCRVLLGLWPIISGKVTLDGADIYSRTQAQMGKYIGYLPQVVELFPATVAENIARLGPVDMEKVEKVATLCGIHTLIETFPKGYDTLLEHPDGVGLSGGQRQRLGLARALYGDPCLLVLDEPTSNLDCQGEAALLDLLGTIKLTRQCTCVMVTHKTELIQAMDKLLVLNGGRVFMSGAMEEVVTRLSRAHQAQSTPGGAASARFV</sequence>
<dbReference type="InterPro" id="IPR011527">
    <property type="entry name" value="ABC1_TM_dom"/>
</dbReference>
<evidence type="ECO:0000256" key="7">
    <source>
        <dbReference type="SAM" id="Phobius"/>
    </source>
</evidence>
<dbReference type="InterPro" id="IPR003593">
    <property type="entry name" value="AAA+_ATPase"/>
</dbReference>
<proteinExistence type="predicted"/>
<keyword evidence="10" id="KW-0378">Hydrolase</keyword>
<protein>
    <submittedName>
        <fullName evidence="10">ATP-binding cassette, subfamily C, exporter for protease/lipase/ATP-binding cassette, subfamily C, EexD</fullName>
    </submittedName>
</protein>
<comment type="subcellular location">
    <subcellularLocation>
        <location evidence="1">Cell membrane</location>
        <topology evidence="1">Multi-pass membrane protein</topology>
    </subcellularLocation>
</comment>
<dbReference type="PROSITE" id="PS00211">
    <property type="entry name" value="ABC_TRANSPORTER_1"/>
    <property type="match status" value="1"/>
</dbReference>
<dbReference type="SMART" id="SM00382">
    <property type="entry name" value="AAA"/>
    <property type="match status" value="1"/>
</dbReference>
<dbReference type="GO" id="GO:0034040">
    <property type="term" value="F:ATPase-coupled lipid transmembrane transporter activity"/>
    <property type="evidence" value="ECO:0007669"/>
    <property type="project" value="TreeGrafter"/>
</dbReference>
<evidence type="ECO:0000256" key="5">
    <source>
        <dbReference type="ARBA" id="ARBA00022989"/>
    </source>
</evidence>
<dbReference type="Gene3D" id="3.40.50.300">
    <property type="entry name" value="P-loop containing nucleotide triphosphate hydrolases"/>
    <property type="match status" value="1"/>
</dbReference>
<dbReference type="InterPro" id="IPR027417">
    <property type="entry name" value="P-loop_NTPase"/>
</dbReference>
<dbReference type="PROSITE" id="PS51257">
    <property type="entry name" value="PROKAR_LIPOPROTEIN"/>
    <property type="match status" value="1"/>
</dbReference>
<dbReference type="GO" id="GO:0030253">
    <property type="term" value="P:protein secretion by the type I secretion system"/>
    <property type="evidence" value="ECO:0007669"/>
    <property type="project" value="InterPro"/>
</dbReference>
<accession>A0A1W2BUF2</accession>
<evidence type="ECO:0000259" key="9">
    <source>
        <dbReference type="PROSITE" id="PS50929"/>
    </source>
</evidence>
<evidence type="ECO:0000313" key="11">
    <source>
        <dbReference type="Proteomes" id="UP000192418"/>
    </source>
</evidence>
<dbReference type="NCBIfam" id="TIGR01842">
    <property type="entry name" value="type_I_sec_PrtD"/>
    <property type="match status" value="1"/>
</dbReference>
<feature type="transmembrane region" description="Helical" evidence="7">
    <location>
        <begin position="238"/>
        <end position="256"/>
    </location>
</feature>
<dbReference type="Gene3D" id="1.20.1560.10">
    <property type="entry name" value="ABC transporter type 1, transmembrane domain"/>
    <property type="match status" value="1"/>
</dbReference>
<dbReference type="GO" id="GO:0008233">
    <property type="term" value="F:peptidase activity"/>
    <property type="evidence" value="ECO:0007669"/>
    <property type="project" value="UniProtKB-KW"/>
</dbReference>
<evidence type="ECO:0000256" key="6">
    <source>
        <dbReference type="ARBA" id="ARBA00023136"/>
    </source>
</evidence>
<keyword evidence="10" id="KW-0645">Protease</keyword>
<evidence type="ECO:0000259" key="8">
    <source>
        <dbReference type="PROSITE" id="PS50893"/>
    </source>
</evidence>
<feature type="domain" description="ABC transporter" evidence="8">
    <location>
        <begin position="321"/>
        <end position="556"/>
    </location>
</feature>
<dbReference type="Proteomes" id="UP000192418">
    <property type="component" value="Unassembled WGS sequence"/>
</dbReference>
<dbReference type="EMBL" id="FWXY01000009">
    <property type="protein sequence ID" value="SMC76364.1"/>
    <property type="molecule type" value="Genomic_DNA"/>
</dbReference>
<dbReference type="GO" id="GO:0005886">
    <property type="term" value="C:plasma membrane"/>
    <property type="evidence" value="ECO:0007669"/>
    <property type="project" value="UniProtKB-SubCell"/>
</dbReference>
<keyword evidence="11" id="KW-1185">Reference proteome</keyword>
<dbReference type="Pfam" id="PF00005">
    <property type="entry name" value="ABC_tran"/>
    <property type="match status" value="1"/>
</dbReference>
<dbReference type="GO" id="GO:0140359">
    <property type="term" value="F:ABC-type transporter activity"/>
    <property type="evidence" value="ECO:0007669"/>
    <property type="project" value="InterPro"/>
</dbReference>
<keyword evidence="5 7" id="KW-1133">Transmembrane helix</keyword>
<dbReference type="InterPro" id="IPR003439">
    <property type="entry name" value="ABC_transporter-like_ATP-bd"/>
</dbReference>
<evidence type="ECO:0000313" key="10">
    <source>
        <dbReference type="EMBL" id="SMC76364.1"/>
    </source>
</evidence>
<dbReference type="AlphaFoldDB" id="A0A1W2BUF2"/>
<dbReference type="STRING" id="1121400.SAMN02746065_109131"/>
<dbReference type="PANTHER" id="PTHR24221:SF248">
    <property type="entry name" value="ABC TRANSPORTER TRANSMEMBRANE REGION"/>
    <property type="match status" value="1"/>
</dbReference>
<dbReference type="GO" id="GO:0005524">
    <property type="term" value="F:ATP binding"/>
    <property type="evidence" value="ECO:0007669"/>
    <property type="project" value="UniProtKB-KW"/>
</dbReference>
<dbReference type="SUPFAM" id="SSF90123">
    <property type="entry name" value="ABC transporter transmembrane region"/>
    <property type="match status" value="1"/>
</dbReference>
<evidence type="ECO:0000256" key="3">
    <source>
        <dbReference type="ARBA" id="ARBA00022741"/>
    </source>
</evidence>
<dbReference type="PANTHER" id="PTHR24221">
    <property type="entry name" value="ATP-BINDING CASSETTE SUB-FAMILY B"/>
    <property type="match status" value="1"/>
</dbReference>
<evidence type="ECO:0000256" key="4">
    <source>
        <dbReference type="ARBA" id="ARBA00022840"/>
    </source>
</evidence>
<dbReference type="GO" id="GO:0016887">
    <property type="term" value="F:ATP hydrolysis activity"/>
    <property type="evidence" value="ECO:0007669"/>
    <property type="project" value="InterPro"/>
</dbReference>
<dbReference type="GO" id="GO:0006508">
    <property type="term" value="P:proteolysis"/>
    <property type="evidence" value="ECO:0007669"/>
    <property type="project" value="UniProtKB-KW"/>
</dbReference>